<feature type="transmembrane region" description="Helical" evidence="6">
    <location>
        <begin position="186"/>
        <end position="214"/>
    </location>
</feature>
<dbReference type="GO" id="GO:0005886">
    <property type="term" value="C:plasma membrane"/>
    <property type="evidence" value="ECO:0007669"/>
    <property type="project" value="TreeGrafter"/>
</dbReference>
<evidence type="ECO:0000256" key="1">
    <source>
        <dbReference type="ARBA" id="ARBA00004141"/>
    </source>
</evidence>
<accession>A0A1M5Z8Q2</accession>
<evidence type="ECO:0000256" key="5">
    <source>
        <dbReference type="ARBA" id="ARBA00049660"/>
    </source>
</evidence>
<proteinExistence type="inferred from homology"/>
<reference evidence="7 8" key="1">
    <citation type="submission" date="2016-11" db="EMBL/GenBank/DDBJ databases">
        <authorList>
            <person name="Jaros S."/>
            <person name="Januszkiewicz K."/>
            <person name="Wedrychowicz H."/>
        </authorList>
    </citation>
    <scope>NUCLEOTIDE SEQUENCE [LARGE SCALE GENOMIC DNA]</scope>
    <source>
        <strain evidence="7 8">DSM 6191</strain>
    </source>
</reference>
<protein>
    <submittedName>
        <fullName evidence="7">Hydrosulfide channel, FNT family</fullName>
    </submittedName>
</protein>
<organism evidence="7 8">
    <name type="scientific">Clostridium intestinale DSM 6191</name>
    <dbReference type="NCBI Taxonomy" id="1121320"/>
    <lineage>
        <taxon>Bacteria</taxon>
        <taxon>Bacillati</taxon>
        <taxon>Bacillota</taxon>
        <taxon>Clostridia</taxon>
        <taxon>Eubacteriales</taxon>
        <taxon>Clostridiaceae</taxon>
        <taxon>Clostridium</taxon>
    </lineage>
</organism>
<dbReference type="InterPro" id="IPR024002">
    <property type="entry name" value="For/NO2_transpt_CS"/>
</dbReference>
<evidence type="ECO:0000256" key="6">
    <source>
        <dbReference type="SAM" id="Phobius"/>
    </source>
</evidence>
<dbReference type="InterPro" id="IPR023271">
    <property type="entry name" value="Aquaporin-like"/>
</dbReference>
<dbReference type="Pfam" id="PF01226">
    <property type="entry name" value="Form_Nir_trans"/>
    <property type="match status" value="1"/>
</dbReference>
<dbReference type="Gene3D" id="1.20.1080.10">
    <property type="entry name" value="Glycerol uptake facilitator protein"/>
    <property type="match status" value="1"/>
</dbReference>
<dbReference type="Proteomes" id="UP000184241">
    <property type="component" value="Unassembled WGS sequence"/>
</dbReference>
<evidence type="ECO:0000256" key="3">
    <source>
        <dbReference type="ARBA" id="ARBA00022989"/>
    </source>
</evidence>
<keyword evidence="4 6" id="KW-0472">Membrane</keyword>
<feature type="transmembrane region" description="Helical" evidence="6">
    <location>
        <begin position="25"/>
        <end position="48"/>
    </location>
</feature>
<comment type="subcellular location">
    <subcellularLocation>
        <location evidence="1">Membrane</location>
        <topology evidence="1">Multi-pass membrane protein</topology>
    </subcellularLocation>
</comment>
<keyword evidence="2 6" id="KW-0812">Transmembrane</keyword>
<dbReference type="InterPro" id="IPR000292">
    <property type="entry name" value="For/NO2_transpt"/>
</dbReference>
<evidence type="ECO:0000313" key="7">
    <source>
        <dbReference type="EMBL" id="SHI20619.1"/>
    </source>
</evidence>
<gene>
    <name evidence="7" type="ORF">SAMN02745941_02639</name>
</gene>
<dbReference type="AlphaFoldDB" id="A0A1M5Z8Q2"/>
<name>A0A1M5Z8Q2_9CLOT</name>
<evidence type="ECO:0000256" key="4">
    <source>
        <dbReference type="ARBA" id="ARBA00023136"/>
    </source>
</evidence>
<sequence>MYGEEVNKVAETSIKKAEFLKKGKFGYLLLAMLAGLYVGLGIMLIYTIGGYLSAANSPATKIVMGVSFGVALSLVIMAGSELFTGNSFVMMIGYLKKSTSIKDGLKILLFSYLGNLMGSIIGAFAFYSAGLAKGSIGEFIVHTSEVKMSLPVHELFVRGVLCNILVCLATWFTYKLKEETAKLIMIFWCLFTFITAGFEHSIANMTLFSIALFIPHGDIVSLGGAIYNLGFVTLGNFIGGAIILAVPYYIVSKEK</sequence>
<dbReference type="PROSITE" id="PS01006">
    <property type="entry name" value="FORMATE_NITRITE_TP_2"/>
    <property type="match status" value="1"/>
</dbReference>
<dbReference type="PANTHER" id="PTHR30520:SF8">
    <property type="entry name" value="NITRITE TRANSPORTER NIRC"/>
    <property type="match status" value="1"/>
</dbReference>
<dbReference type="PANTHER" id="PTHR30520">
    <property type="entry name" value="FORMATE TRANSPORTER-RELATED"/>
    <property type="match status" value="1"/>
</dbReference>
<dbReference type="GO" id="GO:0015499">
    <property type="term" value="F:formate transmembrane transporter activity"/>
    <property type="evidence" value="ECO:0007669"/>
    <property type="project" value="TreeGrafter"/>
</dbReference>
<feature type="transmembrane region" description="Helical" evidence="6">
    <location>
        <begin position="68"/>
        <end position="95"/>
    </location>
</feature>
<dbReference type="RefSeq" id="WP_073020092.1">
    <property type="nucleotide sequence ID" value="NZ_FQXU01000008.1"/>
</dbReference>
<keyword evidence="3 6" id="KW-1133">Transmembrane helix</keyword>
<dbReference type="EMBL" id="FQXU01000008">
    <property type="protein sequence ID" value="SHI20619.1"/>
    <property type="molecule type" value="Genomic_DNA"/>
</dbReference>
<evidence type="ECO:0000313" key="8">
    <source>
        <dbReference type="Proteomes" id="UP000184241"/>
    </source>
</evidence>
<feature type="transmembrane region" description="Helical" evidence="6">
    <location>
        <begin position="226"/>
        <end position="251"/>
    </location>
</feature>
<feature type="transmembrane region" description="Helical" evidence="6">
    <location>
        <begin position="155"/>
        <end position="174"/>
    </location>
</feature>
<evidence type="ECO:0000256" key="2">
    <source>
        <dbReference type="ARBA" id="ARBA00022692"/>
    </source>
</evidence>
<dbReference type="PROSITE" id="PS01005">
    <property type="entry name" value="FORMATE_NITRITE_TP_1"/>
    <property type="match status" value="1"/>
</dbReference>
<comment type="similarity">
    <text evidence="5">Belongs to the FNT transporter (TC 1.A.16) family.</text>
</comment>
<feature type="transmembrane region" description="Helical" evidence="6">
    <location>
        <begin position="107"/>
        <end position="127"/>
    </location>
</feature>